<dbReference type="RefSeq" id="WP_344680273.1">
    <property type="nucleotide sequence ID" value="NZ_BAAAUX010000014.1"/>
</dbReference>
<reference evidence="2 3" key="1">
    <citation type="journal article" date="2019" name="Int. J. Syst. Evol. Microbiol.">
        <title>The Global Catalogue of Microorganisms (GCM) 10K type strain sequencing project: providing services to taxonomists for standard genome sequencing and annotation.</title>
        <authorList>
            <consortium name="The Broad Institute Genomics Platform"/>
            <consortium name="The Broad Institute Genome Sequencing Center for Infectious Disease"/>
            <person name="Wu L."/>
            <person name="Ma J."/>
        </authorList>
    </citation>
    <scope>NUCLEOTIDE SEQUENCE [LARGE SCALE GENOMIC DNA]</scope>
    <source>
        <strain evidence="2 3">JCM 9383</strain>
    </source>
</reference>
<organism evidence="2 3">
    <name type="scientific">Saccharopolyspora taberi</name>
    <dbReference type="NCBI Taxonomy" id="60895"/>
    <lineage>
        <taxon>Bacteria</taxon>
        <taxon>Bacillati</taxon>
        <taxon>Actinomycetota</taxon>
        <taxon>Actinomycetes</taxon>
        <taxon>Pseudonocardiales</taxon>
        <taxon>Pseudonocardiaceae</taxon>
        <taxon>Saccharopolyspora</taxon>
    </lineage>
</organism>
<dbReference type="PROSITE" id="PS50075">
    <property type="entry name" value="CARRIER"/>
    <property type="match status" value="1"/>
</dbReference>
<gene>
    <name evidence="2" type="ORF">GCM10010470_29990</name>
</gene>
<dbReference type="Pfam" id="PF00550">
    <property type="entry name" value="PP-binding"/>
    <property type="match status" value="1"/>
</dbReference>
<dbReference type="InterPro" id="IPR036736">
    <property type="entry name" value="ACP-like_sf"/>
</dbReference>
<evidence type="ECO:0000259" key="1">
    <source>
        <dbReference type="PROSITE" id="PS50075"/>
    </source>
</evidence>
<sequence>MNIADKIKEVLVSDLFVEVPAEEMREDENLRDIFGLDSLGFVELRVQCENIFGITIDDDDFSPDNFSSISSLAGLIERLTSADADPTAP</sequence>
<accession>A0ABN3VCZ6</accession>
<comment type="caution">
    <text evidence="2">The sequence shown here is derived from an EMBL/GenBank/DDBJ whole genome shotgun (WGS) entry which is preliminary data.</text>
</comment>
<evidence type="ECO:0000313" key="2">
    <source>
        <dbReference type="EMBL" id="GAA2793131.1"/>
    </source>
</evidence>
<dbReference type="Proteomes" id="UP001500979">
    <property type="component" value="Unassembled WGS sequence"/>
</dbReference>
<proteinExistence type="predicted"/>
<feature type="domain" description="Carrier" evidence="1">
    <location>
        <begin position="1"/>
        <end position="80"/>
    </location>
</feature>
<dbReference type="Gene3D" id="1.10.1200.10">
    <property type="entry name" value="ACP-like"/>
    <property type="match status" value="1"/>
</dbReference>
<dbReference type="InterPro" id="IPR009081">
    <property type="entry name" value="PP-bd_ACP"/>
</dbReference>
<name>A0ABN3VCZ6_9PSEU</name>
<dbReference type="SUPFAM" id="SSF47336">
    <property type="entry name" value="ACP-like"/>
    <property type="match status" value="1"/>
</dbReference>
<evidence type="ECO:0000313" key="3">
    <source>
        <dbReference type="Proteomes" id="UP001500979"/>
    </source>
</evidence>
<protein>
    <submittedName>
        <fullName evidence="2">Acyl carrier protein</fullName>
    </submittedName>
</protein>
<keyword evidence="3" id="KW-1185">Reference proteome</keyword>
<dbReference type="EMBL" id="BAAAUX010000014">
    <property type="protein sequence ID" value="GAA2793131.1"/>
    <property type="molecule type" value="Genomic_DNA"/>
</dbReference>